<keyword evidence="2" id="KW-0812">Transmembrane</keyword>
<protein>
    <recommendedName>
        <fullName evidence="4">Pilus assembly protein, PilO</fullName>
    </recommendedName>
</protein>
<dbReference type="Gene3D" id="3.30.70.60">
    <property type="match status" value="1"/>
</dbReference>
<sequence length="200" mass="22463">MSLEQYRNLDLNNPGGWPLGAKLVSLVLVVAVIAGAGWYFDWQDQRDELAQVRSKEQDLRQEFEKKQERAANLEAYEKQLAQMRESFGAMLSQLPSRAEVARLLVDISETGLSAGLAFELFKPQSSIKREFYAELPVSIRVRGTYHEFAQFISGVANLPRIVTLHDVSINSDSGDKSDDGELVMNLTARTYWYLDTEGGG</sequence>
<dbReference type="InterPro" id="IPR014717">
    <property type="entry name" value="Transl_elong_EF1B/ribsomal_bS6"/>
</dbReference>
<name>A0A5B8R8J6_9ZZZZ</name>
<dbReference type="Pfam" id="PF04350">
    <property type="entry name" value="PilO"/>
    <property type="match status" value="1"/>
</dbReference>
<keyword evidence="2" id="KW-1133">Transmembrane helix</keyword>
<keyword evidence="1" id="KW-0175">Coiled coil</keyword>
<evidence type="ECO:0000256" key="1">
    <source>
        <dbReference type="SAM" id="Coils"/>
    </source>
</evidence>
<reference evidence="3" key="1">
    <citation type="submission" date="2019-06" db="EMBL/GenBank/DDBJ databases">
        <authorList>
            <person name="Murdoch R.W."/>
            <person name="Fathepure B."/>
        </authorList>
    </citation>
    <scope>NUCLEOTIDE SEQUENCE</scope>
</reference>
<dbReference type="PANTHER" id="PTHR39555">
    <property type="entry name" value="FIMBRIAL ASSEMBLY PROTEIN PILO-LIKE PROTEIN-RELATED"/>
    <property type="match status" value="1"/>
</dbReference>
<dbReference type="EMBL" id="MN079093">
    <property type="protein sequence ID" value="QEA05030.1"/>
    <property type="molecule type" value="Genomic_DNA"/>
</dbReference>
<feature type="coiled-coil region" evidence="1">
    <location>
        <begin position="49"/>
        <end position="86"/>
    </location>
</feature>
<dbReference type="Gene3D" id="1.10.287.540">
    <property type="entry name" value="Helix hairpin bin"/>
    <property type="match status" value="1"/>
</dbReference>
<evidence type="ECO:0000256" key="2">
    <source>
        <dbReference type="SAM" id="Phobius"/>
    </source>
</evidence>
<gene>
    <name evidence="3" type="ORF">KBTEX_01349</name>
</gene>
<dbReference type="PANTHER" id="PTHR39555:SF1">
    <property type="entry name" value="TYPE IV PILUS INNER MEMBRANE COMPONENT PILO"/>
    <property type="match status" value="1"/>
</dbReference>
<dbReference type="AlphaFoldDB" id="A0A5B8R8J6"/>
<dbReference type="PIRSF" id="PIRSF016482">
    <property type="entry name" value="PilO"/>
    <property type="match status" value="1"/>
</dbReference>
<keyword evidence="2" id="KW-0472">Membrane</keyword>
<dbReference type="InterPro" id="IPR007445">
    <property type="entry name" value="PilO"/>
</dbReference>
<feature type="transmembrane region" description="Helical" evidence="2">
    <location>
        <begin position="20"/>
        <end position="40"/>
    </location>
</feature>
<evidence type="ECO:0008006" key="4">
    <source>
        <dbReference type="Google" id="ProtNLM"/>
    </source>
</evidence>
<organism evidence="3">
    <name type="scientific">uncultured organism</name>
    <dbReference type="NCBI Taxonomy" id="155900"/>
    <lineage>
        <taxon>unclassified sequences</taxon>
        <taxon>environmental samples</taxon>
    </lineage>
</organism>
<dbReference type="GO" id="GO:0043107">
    <property type="term" value="P:type IV pilus-dependent motility"/>
    <property type="evidence" value="ECO:0007669"/>
    <property type="project" value="InterPro"/>
</dbReference>
<evidence type="ECO:0000313" key="3">
    <source>
        <dbReference type="EMBL" id="QEA05030.1"/>
    </source>
</evidence>
<accession>A0A5B8R8J6</accession>
<proteinExistence type="predicted"/>